<dbReference type="InterPro" id="IPR002048">
    <property type="entry name" value="EF_hand_dom"/>
</dbReference>
<dbReference type="Proteomes" id="UP000078046">
    <property type="component" value="Unassembled WGS sequence"/>
</dbReference>
<evidence type="ECO:0000313" key="3">
    <source>
        <dbReference type="Proteomes" id="UP000078046"/>
    </source>
</evidence>
<dbReference type="SMART" id="SM00054">
    <property type="entry name" value="EFh"/>
    <property type="match status" value="2"/>
</dbReference>
<gene>
    <name evidence="2" type="ORF">A3Q56_03786</name>
</gene>
<proteinExistence type="predicted"/>
<feature type="domain" description="EF-hand" evidence="1">
    <location>
        <begin position="668"/>
        <end position="703"/>
    </location>
</feature>
<dbReference type="PANTHER" id="PTHR20875:SF0">
    <property type="entry name" value="GH12158P"/>
    <property type="match status" value="1"/>
</dbReference>
<dbReference type="InterPro" id="IPR052603">
    <property type="entry name" value="EFCB6"/>
</dbReference>
<sequence length="1018" mass="120360">MKSVIEKIKASYFSNDRPVCVIYCMCTTHALCGNYNCVVNSKLPKKSKSMNSLKSKSVNLDQEKHVHFENESNFDLANETRDSIKNETEHDYEKNRNENYPILNLDNSSKKININKTENVNDFCVKNEMVSKSLNNKKEINNVSNMAKVAMQEKFNVKDDVDKKKPFESLMYNIAKCIYTRSIRMVDYFADFDMTNKNSITETQFYRVLWQLTQKLYTHETKQLIFTNYGFLSGFERRICYKKFSLDIDSISNIIENKSFKFSTIEKNFNLKDDLNSEIVNKRNDLNHCLKKMALHYNTFEITLRDECKDFDQYNMGTITKWQFSRACLYYNKLSTLEKLLIIDTYEDETKSETVNYMNLHNDLLLFMNISKNNENLLKHKDKKIHQIRKLQEIKVLREEEKNSDNFKVQCEKLFIRLKKISHIYGIRPIEFFKDYDKHGHGKILINKFVSALDMTFSKTYQFQPHDYDNLIEKDGNKREKEKYILPTDYESLKKINNENENEESLIPFDAQDVQKCKYLLKKIRDHMLRYRIRIEEEPLYFDPLRRGMITKQQFKRILSNIGFSTLGKSPIPQKDLDFLANFYQIKKNLFKSGKNELYMVNWNLFKNDVEYIISKPDINKNPTDRISDDIQFYLDNNGNRMGKLKAKDFGTEYSQLFENLCSLMNPTNTMDIKDTFTQFDSHNSGYVTLNNFLRGLKNINFNINSFLIYSAELPTKGELITNETINLEARKPHTVIPGILKDVLKYCTYKGKISYKTFLNDFKTYMETNYPDMINCEPITSKPKIENSSLEKQNVTTNAIKKIRQIVYHKSLRITEWDNDFDPLHHGHISASQFRRILSMQGIELSNNEFDELIKIYKSDKIKETKNKELTYVNIVQFYNDINSAFTQKNLEKSPRFNLKPQTFSDSEIVMNSVENTNFLAIEKTDCVLLKIAKFVKLGQIEISHFFKDYDIVNNGYVTKNQFRRILGVLDIAKFVQNEYEWSLLSEMFTSSHRMGDEINYIQFCKEIEKRIEIQKL</sequence>
<dbReference type="SUPFAM" id="SSF47473">
    <property type="entry name" value="EF-hand"/>
    <property type="match status" value="4"/>
</dbReference>
<evidence type="ECO:0000313" key="2">
    <source>
        <dbReference type="EMBL" id="OAF68479.1"/>
    </source>
</evidence>
<name>A0A177B2H6_9BILA</name>
<reference evidence="2 3" key="1">
    <citation type="submission" date="2016-04" db="EMBL/GenBank/DDBJ databases">
        <title>The genome of Intoshia linei affirms orthonectids as highly simplified spiralians.</title>
        <authorList>
            <person name="Mikhailov K.V."/>
            <person name="Slusarev G.S."/>
            <person name="Nikitin M.A."/>
            <person name="Logacheva M.D."/>
            <person name="Penin A."/>
            <person name="Aleoshin V."/>
            <person name="Panchin Y.V."/>
        </authorList>
    </citation>
    <scope>NUCLEOTIDE SEQUENCE [LARGE SCALE GENOMIC DNA]</scope>
    <source>
        <strain evidence="2">Intl2013</strain>
        <tissue evidence="2">Whole animal</tissue>
    </source>
</reference>
<protein>
    <recommendedName>
        <fullName evidence="1">EF-hand domain-containing protein</fullName>
    </recommendedName>
</protein>
<dbReference type="PROSITE" id="PS50222">
    <property type="entry name" value="EF_HAND_2"/>
    <property type="match status" value="1"/>
</dbReference>
<dbReference type="Gene3D" id="1.10.238.10">
    <property type="entry name" value="EF-hand"/>
    <property type="match status" value="2"/>
</dbReference>
<dbReference type="AlphaFoldDB" id="A0A177B2H6"/>
<dbReference type="EMBL" id="LWCA01000440">
    <property type="protein sequence ID" value="OAF68479.1"/>
    <property type="molecule type" value="Genomic_DNA"/>
</dbReference>
<organism evidence="2 3">
    <name type="scientific">Intoshia linei</name>
    <dbReference type="NCBI Taxonomy" id="1819745"/>
    <lineage>
        <taxon>Eukaryota</taxon>
        <taxon>Metazoa</taxon>
        <taxon>Spiralia</taxon>
        <taxon>Lophotrochozoa</taxon>
        <taxon>Mesozoa</taxon>
        <taxon>Orthonectida</taxon>
        <taxon>Rhopaluridae</taxon>
        <taxon>Intoshia</taxon>
    </lineage>
</organism>
<dbReference type="OrthoDB" id="272072at2759"/>
<evidence type="ECO:0000259" key="1">
    <source>
        <dbReference type="PROSITE" id="PS50222"/>
    </source>
</evidence>
<dbReference type="GO" id="GO:0005509">
    <property type="term" value="F:calcium ion binding"/>
    <property type="evidence" value="ECO:0007669"/>
    <property type="project" value="InterPro"/>
</dbReference>
<comment type="caution">
    <text evidence="2">The sequence shown here is derived from an EMBL/GenBank/DDBJ whole genome shotgun (WGS) entry which is preliminary data.</text>
</comment>
<keyword evidence="3" id="KW-1185">Reference proteome</keyword>
<dbReference type="PANTHER" id="PTHR20875">
    <property type="entry name" value="EF-HAND CALCIUM-BINDING DOMAIN-CONTAINING PROTEIN 6-RELATED"/>
    <property type="match status" value="1"/>
</dbReference>
<accession>A0A177B2H6</accession>
<dbReference type="InterPro" id="IPR011992">
    <property type="entry name" value="EF-hand-dom_pair"/>
</dbReference>